<dbReference type="HOGENOM" id="CLU_020473_6_1_9"/>
<dbReference type="PANTHER" id="PTHR34220">
    <property type="entry name" value="SENSOR HISTIDINE KINASE YPDA"/>
    <property type="match status" value="1"/>
</dbReference>
<dbReference type="InterPro" id="IPR050640">
    <property type="entry name" value="Bact_2-comp_sensor_kinase"/>
</dbReference>
<evidence type="ECO:0000259" key="2">
    <source>
        <dbReference type="Pfam" id="PF06580"/>
    </source>
</evidence>
<dbReference type="Gene3D" id="6.10.340.10">
    <property type="match status" value="1"/>
</dbReference>
<protein>
    <recommendedName>
        <fullName evidence="2">Signal transduction histidine kinase internal region domain-containing protein</fullName>
    </recommendedName>
</protein>
<sequence length="589" mass="67328">MNKLYLKLYNSFLNFNLQKKIISITIFVAFLTLTASLLSFSVVQKANSRLLYKSLAGSLNSSAENISDTLKNLEALSKTITSNKSIRSGLISLVDEAYSPIHVKNVTNTINQQLTEAHKSIAEINYITLKNPYTVSTSYEPASSRINYEITNSVIEKSEKNAGYPSWVTDYCNTDGLFLVRNCIRIQTLNQENLGTLIINVNMDKLIQNSTDSILYNENVRYIVYQDNQLLYHTKNLSNDETLFLQKKLDADYKIIRLKHSDFFCVKGQIKSTGWNYICLVPYTEISQQLTLAVFTAFLFILFSVFLSLYLASKYVKRITEDFNVLMDKMKSFGSGNYNEENVNFDYSTRKDEIAILHHHFDDMTIQINNLIRENYLNELLKKDAQLRSLQSQVNPHFLYNALDSINWRAKAIGANVISSMIEALGILLRASMSQQKNLISIKEDLDVVHSYITIQKIRFDEERLCYKESLPEDIFIASIPKMSIQPLVDNAINYAMEYIIDQCVIEVSGYIKNDIIHILITNNGSQFEDDLLDKLRNGTVKAHGIGIGLLNIDQRIKLIFGNDFGLSLYNPDDDHATAELIFPRRTEC</sequence>
<keyword evidence="1" id="KW-1133">Transmembrane helix</keyword>
<dbReference type="PANTHER" id="PTHR34220:SF7">
    <property type="entry name" value="SENSOR HISTIDINE KINASE YPDA"/>
    <property type="match status" value="1"/>
</dbReference>
<accession>S2LD17</accession>
<feature type="transmembrane region" description="Helical" evidence="1">
    <location>
        <begin position="21"/>
        <end position="43"/>
    </location>
</feature>
<keyword evidence="1" id="KW-0812">Transmembrane</keyword>
<reference evidence="3" key="1">
    <citation type="submission" date="2013-03" db="EMBL/GenBank/DDBJ databases">
        <title>The Genome Sequence of Oribacterium sp. ACB1.</title>
        <authorList>
            <consortium name="The Broad Institute Genomics Platform"/>
            <consortium name="The Broad Institute Genome Sequencing Center for Infectious Disease"/>
            <person name="Earl A."/>
            <person name="Ward D."/>
            <person name="Feldgarden M."/>
            <person name="Gevers D."/>
            <person name="Sizova M."/>
            <person name="Hazen A."/>
            <person name="Epstein S."/>
            <person name="Walker B."/>
            <person name="Young S."/>
            <person name="Zeng Q."/>
            <person name="Gargeya S."/>
            <person name="Fitzgerald M."/>
            <person name="Haas B."/>
            <person name="Abouelleil A."/>
            <person name="Allen A.W."/>
            <person name="Alvarado L."/>
            <person name="Arachchi H.M."/>
            <person name="Berlin A.M."/>
            <person name="Chapman S.B."/>
            <person name="Gainer-Dewar J."/>
            <person name="Goldberg J."/>
            <person name="Griggs A."/>
            <person name="Gujja S."/>
            <person name="Hansen M."/>
            <person name="Howarth C."/>
            <person name="Imamovic A."/>
            <person name="Ireland A."/>
            <person name="Larimer J."/>
            <person name="McCowan C."/>
            <person name="Murphy C."/>
            <person name="Pearson M."/>
            <person name="Poon T.W."/>
            <person name="Priest M."/>
            <person name="Roberts A."/>
            <person name="Saif S."/>
            <person name="Shea T."/>
            <person name="Sisk P."/>
            <person name="Sykes S."/>
            <person name="Wortman J."/>
            <person name="Nusbaum C."/>
            <person name="Birren B."/>
        </authorList>
    </citation>
    <scope>NUCLEOTIDE SEQUENCE [LARGE SCALE GENOMIC DNA]</scope>
    <source>
        <strain evidence="3">ACB1</strain>
    </source>
</reference>
<dbReference type="STRING" id="796943.HMPREF9625_02187"/>
<dbReference type="AlphaFoldDB" id="S2LD17"/>
<proteinExistence type="predicted"/>
<evidence type="ECO:0000313" key="3">
    <source>
        <dbReference type="EMBL" id="EPC06867.1"/>
    </source>
</evidence>
<keyword evidence="4" id="KW-1185">Reference proteome</keyword>
<dbReference type="GO" id="GO:0016020">
    <property type="term" value="C:membrane"/>
    <property type="evidence" value="ECO:0007669"/>
    <property type="project" value="InterPro"/>
</dbReference>
<evidence type="ECO:0000313" key="4">
    <source>
        <dbReference type="Proteomes" id="UP000018461"/>
    </source>
</evidence>
<organism evidence="3 4">
    <name type="scientific">Oribacterium parvum ACB1</name>
    <dbReference type="NCBI Taxonomy" id="796943"/>
    <lineage>
        <taxon>Bacteria</taxon>
        <taxon>Bacillati</taxon>
        <taxon>Bacillota</taxon>
        <taxon>Clostridia</taxon>
        <taxon>Lachnospirales</taxon>
        <taxon>Lachnospiraceae</taxon>
        <taxon>Oribacterium</taxon>
    </lineage>
</organism>
<dbReference type="InterPro" id="IPR036890">
    <property type="entry name" value="HATPase_C_sf"/>
</dbReference>
<dbReference type="InterPro" id="IPR010559">
    <property type="entry name" value="Sig_transdc_His_kin_internal"/>
</dbReference>
<feature type="domain" description="Signal transduction histidine kinase internal region" evidence="2">
    <location>
        <begin position="385"/>
        <end position="462"/>
    </location>
</feature>
<evidence type="ECO:0000256" key="1">
    <source>
        <dbReference type="SAM" id="Phobius"/>
    </source>
</evidence>
<dbReference type="EMBL" id="AFZC02000002">
    <property type="protein sequence ID" value="EPC06867.1"/>
    <property type="molecule type" value="Genomic_DNA"/>
</dbReference>
<dbReference type="RefSeq" id="WP_009538382.1">
    <property type="nucleotide sequence ID" value="NZ_KE148312.1"/>
</dbReference>
<dbReference type="SUPFAM" id="SSF55874">
    <property type="entry name" value="ATPase domain of HSP90 chaperone/DNA topoisomerase II/histidine kinase"/>
    <property type="match status" value="1"/>
</dbReference>
<gene>
    <name evidence="3" type="ORF">HMPREF9625_02187</name>
</gene>
<name>S2LD17_9FIRM</name>
<dbReference type="GO" id="GO:0000155">
    <property type="term" value="F:phosphorelay sensor kinase activity"/>
    <property type="evidence" value="ECO:0007669"/>
    <property type="project" value="InterPro"/>
</dbReference>
<keyword evidence="1" id="KW-0472">Membrane</keyword>
<dbReference type="Pfam" id="PF06580">
    <property type="entry name" value="His_kinase"/>
    <property type="match status" value="1"/>
</dbReference>
<dbReference type="Proteomes" id="UP000018461">
    <property type="component" value="Unassembled WGS sequence"/>
</dbReference>
<dbReference type="Gene3D" id="3.30.565.10">
    <property type="entry name" value="Histidine kinase-like ATPase, C-terminal domain"/>
    <property type="match status" value="1"/>
</dbReference>
<feature type="transmembrane region" description="Helical" evidence="1">
    <location>
        <begin position="290"/>
        <end position="312"/>
    </location>
</feature>
<comment type="caution">
    <text evidence="3">The sequence shown here is derived from an EMBL/GenBank/DDBJ whole genome shotgun (WGS) entry which is preliminary data.</text>
</comment>